<feature type="compositionally biased region" description="Polar residues" evidence="1">
    <location>
        <begin position="95"/>
        <end position="110"/>
    </location>
</feature>
<feature type="region of interest" description="Disordered" evidence="1">
    <location>
        <begin position="143"/>
        <end position="213"/>
    </location>
</feature>
<organism evidence="2 3">
    <name type="scientific">Sphagnum jensenii</name>
    <dbReference type="NCBI Taxonomy" id="128206"/>
    <lineage>
        <taxon>Eukaryota</taxon>
        <taxon>Viridiplantae</taxon>
        <taxon>Streptophyta</taxon>
        <taxon>Embryophyta</taxon>
        <taxon>Bryophyta</taxon>
        <taxon>Sphagnophytina</taxon>
        <taxon>Sphagnopsida</taxon>
        <taxon>Sphagnales</taxon>
        <taxon>Sphagnaceae</taxon>
        <taxon>Sphagnum</taxon>
    </lineage>
</organism>
<dbReference type="EMBL" id="OZ020097">
    <property type="protein sequence ID" value="CAK9268590.1"/>
    <property type="molecule type" value="Genomic_DNA"/>
</dbReference>
<accession>A0ABP0WS89</accession>
<evidence type="ECO:0000256" key="1">
    <source>
        <dbReference type="SAM" id="MobiDB-lite"/>
    </source>
</evidence>
<feature type="compositionally biased region" description="Polar residues" evidence="1">
    <location>
        <begin position="74"/>
        <end position="84"/>
    </location>
</feature>
<keyword evidence="3" id="KW-1185">Reference proteome</keyword>
<feature type="compositionally biased region" description="Acidic residues" evidence="1">
    <location>
        <begin position="153"/>
        <end position="164"/>
    </location>
</feature>
<evidence type="ECO:0000313" key="3">
    <source>
        <dbReference type="Proteomes" id="UP001497444"/>
    </source>
</evidence>
<dbReference type="Proteomes" id="UP001497444">
    <property type="component" value="Chromosome 2"/>
</dbReference>
<evidence type="ECO:0000313" key="2">
    <source>
        <dbReference type="EMBL" id="CAK9268590.1"/>
    </source>
</evidence>
<feature type="compositionally biased region" description="Basic and acidic residues" evidence="1">
    <location>
        <begin position="165"/>
        <end position="194"/>
    </location>
</feature>
<protein>
    <submittedName>
        <fullName evidence="2">Uncharacterized protein</fullName>
    </submittedName>
</protein>
<dbReference type="PANTHER" id="PTHR36410">
    <property type="entry name" value="EXPRESSED PROTEIN"/>
    <property type="match status" value="1"/>
</dbReference>
<sequence length="213" mass="23484">MQYRFLAAYLPCSRSLLLVSPPVRKAVVYCSDASVNSSTRLSACSQIAHTAVHQEVLQIRGGDLRSRARHRQFCVQSSSTSEQVSMEGDGIEPESTGSGVDLKQSQQPLSSRDDMSDSYGAGYSTRSSDEGFGQIYSTAAKAVKERKMARETAEEEEEEDSEVDIDPKAHREFDRTQGSHVAQKEAARHSEHANAFENESAAHRRKDANIANK</sequence>
<dbReference type="PANTHER" id="PTHR36410:SF1">
    <property type="entry name" value="EXPRESSED PROTEIN"/>
    <property type="match status" value="1"/>
</dbReference>
<feature type="region of interest" description="Disordered" evidence="1">
    <location>
        <begin position="74"/>
        <end position="130"/>
    </location>
</feature>
<gene>
    <name evidence="2" type="ORF">CSSPJE1EN1_LOCUS14068</name>
</gene>
<name>A0ABP0WS89_9BRYO</name>
<feature type="compositionally biased region" description="Basic and acidic residues" evidence="1">
    <location>
        <begin position="143"/>
        <end position="152"/>
    </location>
</feature>
<proteinExistence type="predicted"/>
<reference evidence="2 3" key="1">
    <citation type="submission" date="2024-02" db="EMBL/GenBank/DDBJ databases">
        <authorList>
            <consortium name="ELIXIR-Norway"/>
            <consortium name="Elixir Norway"/>
        </authorList>
    </citation>
    <scope>NUCLEOTIDE SEQUENCE [LARGE SCALE GENOMIC DNA]</scope>
</reference>